<name>A0A0F0LYG1_9MICO</name>
<gene>
    <name evidence="2" type="ORF">RR49_00183</name>
</gene>
<feature type="transmembrane region" description="Helical" evidence="1">
    <location>
        <begin position="41"/>
        <end position="62"/>
    </location>
</feature>
<dbReference type="PATRIC" id="fig|400772.4.peg.206"/>
<keyword evidence="1" id="KW-0472">Membrane</keyword>
<evidence type="ECO:0000313" key="2">
    <source>
        <dbReference type="EMBL" id="KJL43763.1"/>
    </source>
</evidence>
<dbReference type="AlphaFoldDB" id="A0A0F0LYG1"/>
<keyword evidence="1" id="KW-1133">Transmembrane helix</keyword>
<comment type="caution">
    <text evidence="2">The sequence shown here is derived from an EMBL/GenBank/DDBJ whole genome shotgun (WGS) entry which is preliminary data.</text>
</comment>
<protein>
    <recommendedName>
        <fullName evidence="4">Type VII secretion integral membrane protein EccD</fullName>
    </recommendedName>
</protein>
<dbReference type="STRING" id="400772.RR49_00183"/>
<sequence length="314" mass="31306">MPWATRASPRATGAGSAWGPLALAFAGGAVAIPEMPAASASLAVFTGLGCAAALAGLLGLVASTATFRAELGVTAVVLLPFALVWGAAVMLDLPVSAPAAVSLGLVPVARRLLVATLLDVSPGMFIDYPRFQTTRWSVRQTYPEPGGPISASTAAEVAVRSSARLVAGTATLSLIAAATAPIALPGFPFTDPLVFAGRVALAICAAAALLLGSRRALSPVTMWMPRLAATVVIGTAVAGIIGAFDADVLAVSAVVLLAAGVLAGLAAIPIARGARSLAWSRTGDVIEWLAIALALPAGLMAADAIDLLRGMMGA</sequence>
<dbReference type="Proteomes" id="UP000033451">
    <property type="component" value="Unassembled WGS sequence"/>
</dbReference>
<keyword evidence="1" id="KW-0812">Transmembrane</keyword>
<evidence type="ECO:0000313" key="3">
    <source>
        <dbReference type="Proteomes" id="UP000033451"/>
    </source>
</evidence>
<keyword evidence="3" id="KW-1185">Reference proteome</keyword>
<evidence type="ECO:0008006" key="4">
    <source>
        <dbReference type="Google" id="ProtNLM"/>
    </source>
</evidence>
<feature type="transmembrane region" description="Helical" evidence="1">
    <location>
        <begin position="165"/>
        <end position="187"/>
    </location>
</feature>
<evidence type="ECO:0000256" key="1">
    <source>
        <dbReference type="SAM" id="Phobius"/>
    </source>
</evidence>
<feature type="transmembrane region" description="Helical" evidence="1">
    <location>
        <begin position="285"/>
        <end position="305"/>
    </location>
</feature>
<feature type="transmembrane region" description="Helical" evidence="1">
    <location>
        <begin position="250"/>
        <end position="273"/>
    </location>
</feature>
<accession>A0A0F0LYG1</accession>
<feature type="transmembrane region" description="Helical" evidence="1">
    <location>
        <begin position="69"/>
        <end position="88"/>
    </location>
</feature>
<reference evidence="2 3" key="1">
    <citation type="submission" date="2015-02" db="EMBL/GenBank/DDBJ databases">
        <title>Draft genome sequences of ten Microbacterium spp. with emphasis on heavy metal contaminated environments.</title>
        <authorList>
            <person name="Corretto E."/>
        </authorList>
    </citation>
    <scope>NUCLEOTIDE SEQUENCE [LARGE SCALE GENOMIC DNA]</scope>
    <source>
        <strain evidence="2 3">DSM 18659</strain>
    </source>
</reference>
<feature type="transmembrane region" description="Helical" evidence="1">
    <location>
        <begin position="223"/>
        <end position="244"/>
    </location>
</feature>
<dbReference type="EMBL" id="JYIY01000041">
    <property type="protein sequence ID" value="KJL43763.1"/>
    <property type="molecule type" value="Genomic_DNA"/>
</dbReference>
<organism evidence="2 3">
    <name type="scientific">Microbacterium ginsengisoli</name>
    <dbReference type="NCBI Taxonomy" id="400772"/>
    <lineage>
        <taxon>Bacteria</taxon>
        <taxon>Bacillati</taxon>
        <taxon>Actinomycetota</taxon>
        <taxon>Actinomycetes</taxon>
        <taxon>Micrococcales</taxon>
        <taxon>Microbacteriaceae</taxon>
        <taxon>Microbacterium</taxon>
    </lineage>
</organism>
<proteinExistence type="predicted"/>
<feature type="transmembrane region" description="Helical" evidence="1">
    <location>
        <begin position="193"/>
        <end position="211"/>
    </location>
</feature>